<dbReference type="InterPro" id="IPR014014">
    <property type="entry name" value="RNA_helicase_DEAD_Q_motif"/>
</dbReference>
<evidence type="ECO:0000256" key="6">
    <source>
        <dbReference type="ARBA" id="ARBA00047984"/>
    </source>
</evidence>
<dbReference type="InterPro" id="IPR001650">
    <property type="entry name" value="Helicase_C-like"/>
</dbReference>
<dbReference type="SMART" id="SM00490">
    <property type="entry name" value="HELICc"/>
    <property type="match status" value="1"/>
</dbReference>
<feature type="compositionally biased region" description="Basic and acidic residues" evidence="9">
    <location>
        <begin position="548"/>
        <end position="559"/>
    </location>
</feature>
<evidence type="ECO:0000313" key="13">
    <source>
        <dbReference type="EMBL" id="CAF1096454.1"/>
    </source>
</evidence>
<dbReference type="FunFam" id="3.40.50.300:FF:000079">
    <property type="entry name" value="probable ATP-dependent RNA helicase DDX17"/>
    <property type="match status" value="1"/>
</dbReference>
<dbReference type="InterPro" id="IPR014001">
    <property type="entry name" value="Helicase_ATP-bd"/>
</dbReference>
<evidence type="ECO:0000256" key="4">
    <source>
        <dbReference type="ARBA" id="ARBA00022806"/>
    </source>
</evidence>
<dbReference type="Proteomes" id="UP000663828">
    <property type="component" value="Unassembled WGS sequence"/>
</dbReference>
<keyword evidence="3 8" id="KW-0378">Hydrolase</keyword>
<sequence length="641" mass="71412">MSYHGRGGSSYGPPRSSHGGNYRSNDRDRHGGNSLLDDLDSFTVAPLRPGPPVIKNFYSESPLISNRPQHVNDQFYTQNEMTIRGFAPKPILSFDEIQFPSSIQNVIRQLGYVRPTPIQSQAWPILLSGSDLVGIAQTGSGKTLSFMLPALIHAAGQSNTRSGDPLVLILAPTRELAQQIQAVGVDFCGATNSRSVCIYGGAPKPPQKRDIRYGIEVCIATPGRLLDFVREKTINLDRVTFLVLDEADRMLDMGFEPQIRKIIRCIRPDRQTAMFSATWPKEVQKLASDFMTNCTHITLGKAVLNANQNIHQIVDVCEEHEKDSKLAKVLAAVMRDQDCKVIIFAQTKKRVDDFFFTIKRLGYPVFPIHGDKRQQERDRVLQEFRNRPRVILIATDVAARGLDVEDVRIVINLDYPAQTEDYIHRIGRTARSGAKGTAYSFFTRENAKQAQELIQLLKDSNQDVNEKLYDMARTKFFNNNRNGSSYRGGFDRRNGMNGNRGAGGYSNSMSSNGNSRPSRFNNKRSRSRSPPPRPSRFDDNYSSSYKRPRTEHSRDEQSRHPYASSSMNGNGMSSHQRSQSNAVNAPPPSSSSSSSSSANAYGGIYNQMSYPPPPAYPAAYQMYGQPSKQPAPPLPPGPPPS</sequence>
<feature type="domain" description="Helicase ATP-binding" evidence="10">
    <location>
        <begin position="123"/>
        <end position="297"/>
    </location>
</feature>
<organism evidence="13 14">
    <name type="scientific">Adineta ricciae</name>
    <name type="common">Rotifer</name>
    <dbReference type="NCBI Taxonomy" id="249248"/>
    <lineage>
        <taxon>Eukaryota</taxon>
        <taxon>Metazoa</taxon>
        <taxon>Spiralia</taxon>
        <taxon>Gnathifera</taxon>
        <taxon>Rotifera</taxon>
        <taxon>Eurotatoria</taxon>
        <taxon>Bdelloidea</taxon>
        <taxon>Adinetida</taxon>
        <taxon>Adinetidae</taxon>
        <taxon>Adineta</taxon>
    </lineage>
</organism>
<evidence type="ECO:0000256" key="7">
    <source>
        <dbReference type="PROSITE-ProRule" id="PRU00552"/>
    </source>
</evidence>
<comment type="caution">
    <text evidence="13">The sequence shown here is derived from an EMBL/GenBank/DDBJ whole genome shotgun (WGS) entry which is preliminary data.</text>
</comment>
<keyword evidence="14" id="KW-1185">Reference proteome</keyword>
<keyword evidence="2 8" id="KW-0547">Nucleotide-binding</keyword>
<evidence type="ECO:0000256" key="3">
    <source>
        <dbReference type="ARBA" id="ARBA00022801"/>
    </source>
</evidence>
<feature type="domain" description="DEAD-box RNA helicase Q" evidence="12">
    <location>
        <begin position="92"/>
        <end position="120"/>
    </location>
</feature>
<reference evidence="13" key="1">
    <citation type="submission" date="2021-02" db="EMBL/GenBank/DDBJ databases">
        <authorList>
            <person name="Nowell W R."/>
        </authorList>
    </citation>
    <scope>NUCLEOTIDE SEQUENCE</scope>
</reference>
<dbReference type="Pfam" id="PF00270">
    <property type="entry name" value="DEAD"/>
    <property type="match status" value="1"/>
</dbReference>
<feature type="compositionally biased region" description="Gly residues" evidence="9">
    <location>
        <begin position="1"/>
        <end position="10"/>
    </location>
</feature>
<dbReference type="PANTHER" id="PTHR47958">
    <property type="entry name" value="ATP-DEPENDENT RNA HELICASE DBP3"/>
    <property type="match status" value="1"/>
</dbReference>
<dbReference type="GO" id="GO:0003676">
    <property type="term" value="F:nucleic acid binding"/>
    <property type="evidence" value="ECO:0007669"/>
    <property type="project" value="InterPro"/>
</dbReference>
<accession>A0A814NVN2</accession>
<dbReference type="GO" id="GO:0005524">
    <property type="term" value="F:ATP binding"/>
    <property type="evidence" value="ECO:0007669"/>
    <property type="project" value="UniProtKB-KW"/>
</dbReference>
<dbReference type="EC" id="3.6.4.13" evidence="1"/>
<dbReference type="EMBL" id="CAJNOR010001200">
    <property type="protein sequence ID" value="CAF1096454.1"/>
    <property type="molecule type" value="Genomic_DNA"/>
</dbReference>
<evidence type="ECO:0000256" key="2">
    <source>
        <dbReference type="ARBA" id="ARBA00022741"/>
    </source>
</evidence>
<dbReference type="GO" id="GO:0016787">
    <property type="term" value="F:hydrolase activity"/>
    <property type="evidence" value="ECO:0007669"/>
    <property type="project" value="UniProtKB-KW"/>
</dbReference>
<keyword evidence="4 8" id="KW-0347">Helicase</keyword>
<dbReference type="InterPro" id="IPR011545">
    <property type="entry name" value="DEAD/DEAH_box_helicase_dom"/>
</dbReference>
<dbReference type="PROSITE" id="PS51192">
    <property type="entry name" value="HELICASE_ATP_BIND_1"/>
    <property type="match status" value="1"/>
</dbReference>
<comment type="similarity">
    <text evidence="8">Belongs to the DEAD box helicase family.</text>
</comment>
<feature type="compositionally biased region" description="Pro residues" evidence="9">
    <location>
        <begin position="629"/>
        <end position="641"/>
    </location>
</feature>
<dbReference type="InterPro" id="IPR000629">
    <property type="entry name" value="RNA-helicase_DEAD-box_CS"/>
</dbReference>
<dbReference type="PROSITE" id="PS51195">
    <property type="entry name" value="Q_MOTIF"/>
    <property type="match status" value="1"/>
</dbReference>
<name>A0A814NVN2_ADIRI</name>
<feature type="region of interest" description="Disordered" evidence="9">
    <location>
        <begin position="477"/>
        <end position="641"/>
    </location>
</feature>
<evidence type="ECO:0000256" key="9">
    <source>
        <dbReference type="SAM" id="MobiDB-lite"/>
    </source>
</evidence>
<feature type="domain" description="Helicase C-terminal" evidence="11">
    <location>
        <begin position="312"/>
        <end position="472"/>
    </location>
</feature>
<feature type="compositionally biased region" description="Low complexity" evidence="9">
    <location>
        <begin position="11"/>
        <end position="20"/>
    </location>
</feature>
<dbReference type="Gene3D" id="3.40.50.300">
    <property type="entry name" value="P-loop containing nucleotide triphosphate hydrolases"/>
    <property type="match status" value="2"/>
</dbReference>
<dbReference type="PROSITE" id="PS00039">
    <property type="entry name" value="DEAD_ATP_HELICASE"/>
    <property type="match status" value="1"/>
</dbReference>
<feature type="compositionally biased region" description="Low complexity" evidence="9">
    <location>
        <begin position="505"/>
        <end position="520"/>
    </location>
</feature>
<dbReference type="InterPro" id="IPR027417">
    <property type="entry name" value="P-loop_NTPase"/>
</dbReference>
<evidence type="ECO:0000259" key="11">
    <source>
        <dbReference type="PROSITE" id="PS51194"/>
    </source>
</evidence>
<gene>
    <name evidence="13" type="ORF">XAT740_LOCUS18117</name>
</gene>
<feature type="compositionally biased region" description="Low complexity" evidence="9">
    <location>
        <begin position="477"/>
        <end position="488"/>
    </location>
</feature>
<protein>
    <recommendedName>
        <fullName evidence="1">RNA helicase</fullName>
        <ecNumber evidence="1">3.6.4.13</ecNumber>
    </recommendedName>
</protein>
<evidence type="ECO:0000256" key="5">
    <source>
        <dbReference type="ARBA" id="ARBA00022840"/>
    </source>
</evidence>
<evidence type="ECO:0000256" key="1">
    <source>
        <dbReference type="ARBA" id="ARBA00012552"/>
    </source>
</evidence>
<evidence type="ECO:0000313" key="14">
    <source>
        <dbReference type="Proteomes" id="UP000663828"/>
    </source>
</evidence>
<feature type="region of interest" description="Disordered" evidence="9">
    <location>
        <begin position="1"/>
        <end position="43"/>
    </location>
</feature>
<proteinExistence type="inferred from homology"/>
<dbReference type="GO" id="GO:0003724">
    <property type="term" value="F:RNA helicase activity"/>
    <property type="evidence" value="ECO:0007669"/>
    <property type="project" value="UniProtKB-EC"/>
</dbReference>
<dbReference type="PROSITE" id="PS51194">
    <property type="entry name" value="HELICASE_CTER"/>
    <property type="match status" value="1"/>
</dbReference>
<dbReference type="SUPFAM" id="SSF52540">
    <property type="entry name" value="P-loop containing nucleoside triphosphate hydrolases"/>
    <property type="match status" value="2"/>
</dbReference>
<dbReference type="SMART" id="SM00487">
    <property type="entry name" value="DEXDc"/>
    <property type="match status" value="1"/>
</dbReference>
<evidence type="ECO:0000259" key="10">
    <source>
        <dbReference type="PROSITE" id="PS51192"/>
    </source>
</evidence>
<dbReference type="CDD" id="cd18787">
    <property type="entry name" value="SF2_C_DEAD"/>
    <property type="match status" value="1"/>
</dbReference>
<dbReference type="FunFam" id="3.40.50.300:FF:000008">
    <property type="entry name" value="ATP-dependent RNA helicase RhlB"/>
    <property type="match status" value="1"/>
</dbReference>
<dbReference type="AlphaFoldDB" id="A0A814NVN2"/>
<feature type="compositionally biased region" description="Low complexity" evidence="9">
    <location>
        <begin position="564"/>
        <end position="600"/>
    </location>
</feature>
<feature type="short sequence motif" description="Q motif" evidence="7">
    <location>
        <begin position="92"/>
        <end position="120"/>
    </location>
</feature>
<comment type="catalytic activity">
    <reaction evidence="6">
        <text>ATP + H2O = ADP + phosphate + H(+)</text>
        <dbReference type="Rhea" id="RHEA:13065"/>
        <dbReference type="ChEBI" id="CHEBI:15377"/>
        <dbReference type="ChEBI" id="CHEBI:15378"/>
        <dbReference type="ChEBI" id="CHEBI:30616"/>
        <dbReference type="ChEBI" id="CHEBI:43474"/>
        <dbReference type="ChEBI" id="CHEBI:456216"/>
        <dbReference type="EC" id="3.6.4.13"/>
    </reaction>
</comment>
<evidence type="ECO:0000256" key="8">
    <source>
        <dbReference type="RuleBase" id="RU000492"/>
    </source>
</evidence>
<dbReference type="Pfam" id="PF00271">
    <property type="entry name" value="Helicase_C"/>
    <property type="match status" value="1"/>
</dbReference>
<keyword evidence="5 8" id="KW-0067">ATP-binding</keyword>
<evidence type="ECO:0000259" key="12">
    <source>
        <dbReference type="PROSITE" id="PS51195"/>
    </source>
</evidence>